<proteinExistence type="predicted"/>
<organism evidence="4 5">
    <name type="scientific">Lactiplantibacillus pentosus</name>
    <name type="common">Lactobacillus pentosus</name>
    <dbReference type="NCBI Taxonomy" id="1589"/>
    <lineage>
        <taxon>Bacteria</taxon>
        <taxon>Bacillati</taxon>
        <taxon>Bacillota</taxon>
        <taxon>Bacilli</taxon>
        <taxon>Lactobacillales</taxon>
        <taxon>Lactobacillaceae</taxon>
        <taxon>Lactiplantibacillus</taxon>
    </lineage>
</organism>
<evidence type="ECO:0000259" key="2">
    <source>
        <dbReference type="PROSITE" id="PS51192"/>
    </source>
</evidence>
<dbReference type="InterPro" id="IPR049730">
    <property type="entry name" value="SNF2/RAD54-like_C"/>
</dbReference>
<dbReference type="CDD" id="cd18793">
    <property type="entry name" value="SF2_C_SNF"/>
    <property type="match status" value="1"/>
</dbReference>
<dbReference type="Pfam" id="PF00176">
    <property type="entry name" value="SNF2-rel_dom"/>
    <property type="match status" value="1"/>
</dbReference>
<dbReference type="RefSeq" id="WP_134357354.1">
    <property type="nucleotide sequence ID" value="NZ_JAHLEP010000044.1"/>
</dbReference>
<dbReference type="InterPro" id="IPR027417">
    <property type="entry name" value="P-loop_NTPase"/>
</dbReference>
<dbReference type="AlphaFoldDB" id="A0AAW8WFU6"/>
<evidence type="ECO:0000313" key="5">
    <source>
        <dbReference type="Proteomes" id="UP001263852"/>
    </source>
</evidence>
<dbReference type="PROSITE" id="PS51192">
    <property type="entry name" value="HELICASE_ATP_BIND_1"/>
    <property type="match status" value="1"/>
</dbReference>
<protein>
    <submittedName>
        <fullName evidence="4">SNF2-related protein</fullName>
    </submittedName>
</protein>
<keyword evidence="1" id="KW-0378">Hydrolase</keyword>
<dbReference type="Gene3D" id="3.40.50.300">
    <property type="entry name" value="P-loop containing nucleotide triphosphate hydrolases"/>
    <property type="match status" value="1"/>
</dbReference>
<dbReference type="InterPro" id="IPR038718">
    <property type="entry name" value="SNF2-like_sf"/>
</dbReference>
<name>A0AAW8WFU6_LACPE</name>
<evidence type="ECO:0000259" key="3">
    <source>
        <dbReference type="PROSITE" id="PS51194"/>
    </source>
</evidence>
<dbReference type="CDD" id="cd09179">
    <property type="entry name" value="PLDc_N_DEXD_a"/>
    <property type="match status" value="1"/>
</dbReference>
<evidence type="ECO:0000313" key="4">
    <source>
        <dbReference type="EMBL" id="MDT7040544.1"/>
    </source>
</evidence>
<dbReference type="PANTHER" id="PTHR10799">
    <property type="entry name" value="SNF2/RAD54 HELICASE FAMILY"/>
    <property type="match status" value="1"/>
</dbReference>
<evidence type="ECO:0000256" key="1">
    <source>
        <dbReference type="ARBA" id="ARBA00022801"/>
    </source>
</evidence>
<dbReference type="Gene3D" id="3.40.50.10810">
    <property type="entry name" value="Tandem AAA-ATPase domain"/>
    <property type="match status" value="1"/>
</dbReference>
<feature type="domain" description="Helicase ATP-binding" evidence="2">
    <location>
        <begin position="358"/>
        <end position="530"/>
    </location>
</feature>
<dbReference type="InterPro" id="IPR001650">
    <property type="entry name" value="Helicase_C-like"/>
</dbReference>
<reference evidence="4" key="1">
    <citation type="submission" date="2023-08" db="EMBL/GenBank/DDBJ databases">
        <authorList>
            <person name="Page C.A."/>
            <person name="Perez-Diaz I.M."/>
        </authorList>
    </citation>
    <scope>NUCLEOTIDE SEQUENCE</scope>
    <source>
        <strain evidence="4">1.8.9</strain>
    </source>
</reference>
<accession>A0AAW8WFU6</accession>
<dbReference type="SMART" id="SM00487">
    <property type="entry name" value="DEXDc"/>
    <property type="match status" value="1"/>
</dbReference>
<dbReference type="GO" id="GO:0016787">
    <property type="term" value="F:hydrolase activity"/>
    <property type="evidence" value="ECO:0007669"/>
    <property type="project" value="UniProtKB-KW"/>
</dbReference>
<dbReference type="SUPFAM" id="SSF52540">
    <property type="entry name" value="P-loop containing nucleoside triphosphate hydrolases"/>
    <property type="match status" value="2"/>
</dbReference>
<dbReference type="SMART" id="SM00490">
    <property type="entry name" value="HELICc"/>
    <property type="match status" value="1"/>
</dbReference>
<comment type="caution">
    <text evidence="4">The sequence shown here is derived from an EMBL/GenBank/DDBJ whole genome shotgun (WGS) entry which is preliminary data.</text>
</comment>
<sequence>MFRNIASSIKSTYSTNDDVAREFYNPILANSVSYQRVSGFFSCQALALYATGLDRLADSGGHVRFIISTEISRDDFLQIKTGYQLRDSLGVTLDDLTDDESKKIGNLAYLISVGKADVRFGVSASGLFHSKWGYFEDEVGDTIYFIGSNNETGNGIAKNYEDFDVDSSWDVSPNVRKRIAAKKAQFEQLWNNQVENVTVVKADSVLYDMIKDFNKGRIQSLPGRDLNALFLEFDGRQIRFTDHTESQVFNKPSLARKVSYYVTQSDPTLLRADLNYAEVDELIKAVKTYCESRHIHFYVGDLLEEFLNNQRYSITEYKKAGLTIKSNAPYWQDRYEAFKARVSGLVFRPLKEEQMRAAFFFVTQKRAANFSVPGSGKTTTMLGAFAYLNQGERPAVKRILVVSPLNAFTSWTDEFGKEFNGLKRLRSVSSRDGAGSIRARWSEANLVLVNYESLTSIDVLKALQEGLAQDGQQTMLIFDEVHRIKSLTGKRASAARTLTSNVEYRYVMTGTPIPNGYVDIWQFLHLLYNDEYENFFGFTQQQLKSPDDSTVKEINDDLGPFFWRTNKDKLGVPKAEDDQLIEVRASAEQLRLADTLYETESNPLSIMIRLMQLSTNPALLNKSLSLDDVIDAGFGDDESDDDSARASVQKQIKAIDLQKVSDIDLASTTSPKFERGIDLVVNTYHQYGKVVVWALFVDTIDRISASLNARGLRTAVVYGATPLDERDSIISTFKQDNDAIQVLITNPNTLGESISLHKQVHNAVYFEYNYNLTYMLQSRDRIHRLGLKEGEKTRYWYLMTTSEREYHNFIDKKIYMRIKDKEKLMLETIDKGILEPSYSDKELDEMAEIINSESRV</sequence>
<dbReference type="Pfam" id="PF00271">
    <property type="entry name" value="Helicase_C"/>
    <property type="match status" value="1"/>
</dbReference>
<feature type="domain" description="Helicase C-terminal" evidence="3">
    <location>
        <begin position="672"/>
        <end position="826"/>
    </location>
</feature>
<dbReference type="Proteomes" id="UP001263852">
    <property type="component" value="Unassembled WGS sequence"/>
</dbReference>
<dbReference type="Gene3D" id="3.30.870.10">
    <property type="entry name" value="Endonuclease Chain A"/>
    <property type="match status" value="1"/>
</dbReference>
<dbReference type="GO" id="GO:0005524">
    <property type="term" value="F:ATP binding"/>
    <property type="evidence" value="ECO:0007669"/>
    <property type="project" value="InterPro"/>
</dbReference>
<gene>
    <name evidence="4" type="ORF">RI555_16650</name>
</gene>
<dbReference type="EMBL" id="JAVLAO010000003">
    <property type="protein sequence ID" value="MDT7040544.1"/>
    <property type="molecule type" value="Genomic_DNA"/>
</dbReference>
<dbReference type="PROSITE" id="PS51194">
    <property type="entry name" value="HELICASE_CTER"/>
    <property type="match status" value="1"/>
</dbReference>
<dbReference type="InterPro" id="IPR000330">
    <property type="entry name" value="SNF2_N"/>
</dbReference>
<dbReference type="InterPro" id="IPR014001">
    <property type="entry name" value="Helicase_ATP-bd"/>
</dbReference>